<dbReference type="Proteomes" id="UP000696294">
    <property type="component" value="Unassembled WGS sequence"/>
</dbReference>
<dbReference type="InterPro" id="IPR002347">
    <property type="entry name" value="SDR_fam"/>
</dbReference>
<evidence type="ECO:0000313" key="6">
    <source>
        <dbReference type="Proteomes" id="UP000696294"/>
    </source>
</evidence>
<comment type="caution">
    <text evidence="5">The sequence shown here is derived from an EMBL/GenBank/DDBJ whole genome shotgun (WGS) entry which is preliminary data.</text>
</comment>
<evidence type="ECO:0000256" key="3">
    <source>
        <dbReference type="RuleBase" id="RU000363"/>
    </source>
</evidence>
<evidence type="ECO:0000256" key="2">
    <source>
        <dbReference type="ARBA" id="ARBA00023002"/>
    </source>
</evidence>
<dbReference type="PRINTS" id="PR00081">
    <property type="entry name" value="GDHRDH"/>
</dbReference>
<dbReference type="PANTHER" id="PTHR43976:SF16">
    <property type="entry name" value="SHORT-CHAIN DEHYDROGENASE_REDUCTASE FAMILY PROTEIN"/>
    <property type="match status" value="1"/>
</dbReference>
<feature type="region of interest" description="Disordered" evidence="4">
    <location>
        <begin position="1"/>
        <end position="31"/>
    </location>
</feature>
<keyword evidence="6" id="KW-1185">Reference proteome</keyword>
<dbReference type="SUPFAM" id="SSF51735">
    <property type="entry name" value="NAD(P)-binding Rossmann-fold domains"/>
    <property type="match status" value="1"/>
</dbReference>
<accession>A0ABX1BAK3</accession>
<dbReference type="Pfam" id="PF00106">
    <property type="entry name" value="adh_short"/>
    <property type="match status" value="1"/>
</dbReference>
<organism evidence="5 6">
    <name type="scientific">Nonomuraea composti</name>
    <dbReference type="NCBI Taxonomy" id="2720023"/>
    <lineage>
        <taxon>Bacteria</taxon>
        <taxon>Bacillati</taxon>
        <taxon>Actinomycetota</taxon>
        <taxon>Actinomycetes</taxon>
        <taxon>Streptosporangiales</taxon>
        <taxon>Streptosporangiaceae</taxon>
        <taxon>Nonomuraea</taxon>
    </lineage>
</organism>
<protein>
    <submittedName>
        <fullName evidence="5">SDR family NAD(P)-dependent oxidoreductase</fullName>
    </submittedName>
</protein>
<evidence type="ECO:0000256" key="4">
    <source>
        <dbReference type="SAM" id="MobiDB-lite"/>
    </source>
</evidence>
<dbReference type="Gene3D" id="3.40.50.720">
    <property type="entry name" value="NAD(P)-binding Rossmann-like Domain"/>
    <property type="match status" value="1"/>
</dbReference>
<comment type="similarity">
    <text evidence="1 3">Belongs to the short-chain dehydrogenases/reductases (SDR) family.</text>
</comment>
<reference evidence="5 6" key="1">
    <citation type="submission" date="2020-03" db="EMBL/GenBank/DDBJ databases">
        <title>WGS of actinomycetes isolated from Thailand.</title>
        <authorList>
            <person name="Thawai C."/>
        </authorList>
    </citation>
    <scope>NUCLEOTIDE SEQUENCE [LARGE SCALE GENOMIC DNA]</scope>
    <source>
        <strain evidence="5 6">FMUSA5-5</strain>
    </source>
</reference>
<dbReference type="InterPro" id="IPR051911">
    <property type="entry name" value="SDR_oxidoreductase"/>
</dbReference>
<name>A0ABX1BAK3_9ACTN</name>
<dbReference type="PRINTS" id="PR00080">
    <property type="entry name" value="SDRFAMILY"/>
</dbReference>
<dbReference type="RefSeq" id="WP_168015965.1">
    <property type="nucleotide sequence ID" value="NZ_JAATEP010000032.1"/>
</dbReference>
<dbReference type="InterPro" id="IPR036291">
    <property type="entry name" value="NAD(P)-bd_dom_sf"/>
</dbReference>
<dbReference type="PANTHER" id="PTHR43976">
    <property type="entry name" value="SHORT CHAIN DEHYDROGENASE"/>
    <property type="match status" value="1"/>
</dbReference>
<sequence>MTDDSGDGQGLGTKTASGTAGSRGESRAPVQSSDGFARFGAIDVLDDNAGHGHLAALEEGGDASTRMLFATNFSSPIALIKAVLRARRARRAGVIVNMSPFTARIPIPGTACYAASNAALEGASYALAEEIAPLGINVMAVEPGRVRTDFAARSIVRSVTTMDDYAQTVAGTPTTPSVPLVPKPGDPARAARVIIKAVEADEPVPAAAGEREPVGLRSVRAA</sequence>
<gene>
    <name evidence="5" type="ORF">HCN51_36155</name>
</gene>
<evidence type="ECO:0000256" key="1">
    <source>
        <dbReference type="ARBA" id="ARBA00006484"/>
    </source>
</evidence>
<dbReference type="EMBL" id="JAATEP010000032">
    <property type="protein sequence ID" value="NJP94809.1"/>
    <property type="molecule type" value="Genomic_DNA"/>
</dbReference>
<keyword evidence="2" id="KW-0560">Oxidoreductase</keyword>
<evidence type="ECO:0000313" key="5">
    <source>
        <dbReference type="EMBL" id="NJP94809.1"/>
    </source>
</evidence>
<proteinExistence type="inferred from homology"/>